<feature type="compositionally biased region" description="Low complexity" evidence="3">
    <location>
        <begin position="150"/>
        <end position="166"/>
    </location>
</feature>
<feature type="signal peptide" evidence="4">
    <location>
        <begin position="1"/>
        <end position="21"/>
    </location>
</feature>
<keyword evidence="7" id="KW-1185">Reference proteome</keyword>
<sequence length="1202" mass="132346">MIGVITRRGFLLLYSLQVTDGARVFAPKFQQLHHFSVGPGEAAGLPLVELVFQARFLVESGGICSGLFVEDEVIVASRANGSIHTIHFDDDQIGAESVQLHQVDGFSDVGAGVYVKEVVYSREFNAFFWLLSDGRLFAVKRHVDDDDDLVPPANGNAAVPAAPGNGYDASSPALRPNDDDHEDAASDVPSSEFDSEIDSNSARGTPVEHAESVVDELASESTPALSAWNSEASLPADDPPALTYRWAGQRVGDGPYVALAVNARFNLLSLGRADGTYELHEWRKSAFFGSVTGDPWTRRVSHVADLVVHTGRNAISCMVWSWDGMALMIGYHSCGFVVVSTYGYPLLVATKKAVIAANPGETVHMDSYLFGVNSAFWGCGCFDLFVLPTNAMEDATSSVLYLLPFVRSAAANNQLADNFAHPLLIGSDACSLLAETSVEALDGPLRQKHIRFPNMYISENWPVTIAAIDGKGRNLVIGGRRGLALFSRELGRWKLFSNHQQEQSFVCRGVCFVGTHLVTLVQLVTSEFRLWMFNPSNSLDLNLICDQVELPMDSPSYLASVGPQVIVMSADGDVVEYWIDSANEMFQVGRQWVLPDTVDASNVMAVRRLGRVDGPLVMLAAGQLFMCDDMEVARMGSPTVTAIANNVEAIVAVNRVRGCPDPFAWTVSRDQCRVFVNGKQELVIPMDSVMLTVVGKYGIMIGVNEAITSRPSFDILTYEMTTKTSLFIHFVTEFLLRARGLEAAQDFADQYLHLGYLNHALEMLLHRVWEREADTFAGFSDQALLPRVIQFLRHFDDYLDILVNCTRKTELSMWDYLFSIVGSPQALFEECLEANRLHTATAFLVILHNMESHSLSGKDSVRLLERVLQSENFELTRDLVRFLRSIAGKGASVRLWQNRNDAMYIHKSSSSHMSLSAMATGDQEDSCLYLEILISRHARKLLQYHRLKSLYTMTRTLDFPLGQWLARERNRGAVLSNHLDALKALHRQFQWPYPTEFHAIPMPATANVAPRVGSAPDPTPVTHASPLLRRHSISGLPDGPIPPTGSPALRAAALSPSPSRGRAGSPPLPTRRALRSTSRARSPPPPTSASSMSSSPRTPSLRTRRSFSLVEAHVLQPAPPGSVAAADHETVRALRRIMAEAQCFGWALLLSALLLDWRAVMEMVMRYGLADEWARVRAALVAVESEGYRAMVRAIDERVAGD</sequence>
<proteinExistence type="predicted"/>
<dbReference type="Pfam" id="PF07064">
    <property type="entry name" value="RIC1"/>
    <property type="match status" value="1"/>
</dbReference>
<dbReference type="STRING" id="578462.A0A0L0RYV0"/>
<comment type="subcellular location">
    <subcellularLocation>
        <location evidence="1">Membrane</location>
    </subcellularLocation>
</comment>
<dbReference type="EMBL" id="GG745329">
    <property type="protein sequence ID" value="KNE55269.1"/>
    <property type="molecule type" value="Genomic_DNA"/>
</dbReference>
<evidence type="ECO:0000256" key="4">
    <source>
        <dbReference type="SAM" id="SignalP"/>
    </source>
</evidence>
<dbReference type="GO" id="GO:0034066">
    <property type="term" value="C:Ric1-Rgp1 guanyl-nucleotide exchange factor complex"/>
    <property type="evidence" value="ECO:0007669"/>
    <property type="project" value="InterPro"/>
</dbReference>
<dbReference type="GO" id="GO:0006886">
    <property type="term" value="P:intracellular protein transport"/>
    <property type="evidence" value="ECO:0007669"/>
    <property type="project" value="InterPro"/>
</dbReference>
<dbReference type="OrthoDB" id="67540at2759"/>
<evidence type="ECO:0000256" key="3">
    <source>
        <dbReference type="SAM" id="MobiDB-lite"/>
    </source>
</evidence>
<feature type="compositionally biased region" description="Low complexity" evidence="3">
    <location>
        <begin position="1046"/>
        <end position="1065"/>
    </location>
</feature>
<dbReference type="GO" id="GO:0042147">
    <property type="term" value="P:retrograde transport, endosome to Golgi"/>
    <property type="evidence" value="ECO:0007669"/>
    <property type="project" value="TreeGrafter"/>
</dbReference>
<evidence type="ECO:0000259" key="5">
    <source>
        <dbReference type="Pfam" id="PF07064"/>
    </source>
</evidence>
<organism evidence="6 7">
    <name type="scientific">Allomyces macrogynus (strain ATCC 38327)</name>
    <name type="common">Allomyces javanicus var. macrogynus</name>
    <dbReference type="NCBI Taxonomy" id="578462"/>
    <lineage>
        <taxon>Eukaryota</taxon>
        <taxon>Fungi</taxon>
        <taxon>Fungi incertae sedis</taxon>
        <taxon>Blastocladiomycota</taxon>
        <taxon>Blastocladiomycetes</taxon>
        <taxon>Blastocladiales</taxon>
        <taxon>Blastocladiaceae</taxon>
        <taxon>Allomyces</taxon>
    </lineage>
</organism>
<feature type="domain" description="RIC1 C-terminal alpha solenoid region" evidence="5">
    <location>
        <begin position="733"/>
        <end position="894"/>
    </location>
</feature>
<evidence type="ECO:0000256" key="2">
    <source>
        <dbReference type="ARBA" id="ARBA00023136"/>
    </source>
</evidence>
<reference evidence="6 7" key="1">
    <citation type="submission" date="2009-11" db="EMBL/GenBank/DDBJ databases">
        <title>Annotation of Allomyces macrogynus ATCC 38327.</title>
        <authorList>
            <consortium name="The Broad Institute Genome Sequencing Platform"/>
            <person name="Russ C."/>
            <person name="Cuomo C."/>
            <person name="Burger G."/>
            <person name="Gray M.W."/>
            <person name="Holland P.W.H."/>
            <person name="King N."/>
            <person name="Lang F.B.F."/>
            <person name="Roger A.J."/>
            <person name="Ruiz-Trillo I."/>
            <person name="Young S.K."/>
            <person name="Zeng Q."/>
            <person name="Gargeya S."/>
            <person name="Fitzgerald M."/>
            <person name="Haas B."/>
            <person name="Abouelleil A."/>
            <person name="Alvarado L."/>
            <person name="Arachchi H.M."/>
            <person name="Berlin A."/>
            <person name="Chapman S.B."/>
            <person name="Gearin G."/>
            <person name="Goldberg J."/>
            <person name="Griggs A."/>
            <person name="Gujja S."/>
            <person name="Hansen M."/>
            <person name="Heiman D."/>
            <person name="Howarth C."/>
            <person name="Larimer J."/>
            <person name="Lui A."/>
            <person name="MacDonald P.J.P."/>
            <person name="McCowen C."/>
            <person name="Montmayeur A."/>
            <person name="Murphy C."/>
            <person name="Neiman D."/>
            <person name="Pearson M."/>
            <person name="Priest M."/>
            <person name="Roberts A."/>
            <person name="Saif S."/>
            <person name="Shea T."/>
            <person name="Sisk P."/>
            <person name="Stolte C."/>
            <person name="Sykes S."/>
            <person name="Wortman J."/>
            <person name="Nusbaum C."/>
            <person name="Birren B."/>
        </authorList>
    </citation>
    <scope>NUCLEOTIDE SEQUENCE [LARGE SCALE GENOMIC DNA]</scope>
    <source>
        <strain evidence="6 7">ATCC 38327</strain>
    </source>
</reference>
<dbReference type="PANTHER" id="PTHR22746">
    <property type="entry name" value="RAB6A-GEF COMPLEX PARTNER PROTEIN 1"/>
    <property type="match status" value="1"/>
</dbReference>
<dbReference type="AlphaFoldDB" id="A0A0L0RYV0"/>
<dbReference type="GO" id="GO:0000139">
    <property type="term" value="C:Golgi membrane"/>
    <property type="evidence" value="ECO:0007669"/>
    <property type="project" value="TreeGrafter"/>
</dbReference>
<keyword evidence="4" id="KW-0732">Signal</keyword>
<protein>
    <recommendedName>
        <fullName evidence="5">RIC1 C-terminal alpha solenoid region domain-containing protein</fullName>
    </recommendedName>
</protein>
<evidence type="ECO:0000313" key="6">
    <source>
        <dbReference type="EMBL" id="KNE55269.1"/>
    </source>
</evidence>
<dbReference type="Proteomes" id="UP000054350">
    <property type="component" value="Unassembled WGS sequence"/>
</dbReference>
<dbReference type="eggNOG" id="KOG2006">
    <property type="taxonomic scope" value="Eukaryota"/>
</dbReference>
<feature type="region of interest" description="Disordered" evidence="3">
    <location>
        <begin position="150"/>
        <end position="214"/>
    </location>
</feature>
<feature type="region of interest" description="Disordered" evidence="3">
    <location>
        <begin position="1030"/>
        <end position="1103"/>
    </location>
</feature>
<dbReference type="InterPro" id="IPR040096">
    <property type="entry name" value="Ric1"/>
</dbReference>
<name>A0A0L0RYV0_ALLM3</name>
<dbReference type="Pfam" id="PF25440">
    <property type="entry name" value="Beta-prop_RIC1_2nd"/>
    <property type="match status" value="1"/>
</dbReference>
<evidence type="ECO:0000313" key="7">
    <source>
        <dbReference type="Proteomes" id="UP000054350"/>
    </source>
</evidence>
<feature type="compositionally biased region" description="Low complexity" evidence="3">
    <location>
        <begin position="1088"/>
        <end position="1101"/>
    </location>
</feature>
<dbReference type="PANTHER" id="PTHR22746:SF10">
    <property type="entry name" value="GUANINE NUCLEOTIDE EXCHANGE FACTOR SUBUNIT RIC1"/>
    <property type="match status" value="1"/>
</dbReference>
<dbReference type="InterPro" id="IPR009771">
    <property type="entry name" value="RIC1_C"/>
</dbReference>
<accession>A0A0L0RYV0</accession>
<reference evidence="7" key="2">
    <citation type="submission" date="2009-11" db="EMBL/GenBank/DDBJ databases">
        <title>The Genome Sequence of Allomyces macrogynus strain ATCC 38327.</title>
        <authorList>
            <consortium name="The Broad Institute Genome Sequencing Platform"/>
            <person name="Russ C."/>
            <person name="Cuomo C."/>
            <person name="Shea T."/>
            <person name="Young S.K."/>
            <person name="Zeng Q."/>
            <person name="Koehrsen M."/>
            <person name="Haas B."/>
            <person name="Borodovsky M."/>
            <person name="Guigo R."/>
            <person name="Alvarado L."/>
            <person name="Berlin A."/>
            <person name="Borenstein D."/>
            <person name="Chen Z."/>
            <person name="Engels R."/>
            <person name="Freedman E."/>
            <person name="Gellesch M."/>
            <person name="Goldberg J."/>
            <person name="Griggs A."/>
            <person name="Gujja S."/>
            <person name="Heiman D."/>
            <person name="Hepburn T."/>
            <person name="Howarth C."/>
            <person name="Jen D."/>
            <person name="Larson L."/>
            <person name="Lewis B."/>
            <person name="Mehta T."/>
            <person name="Park D."/>
            <person name="Pearson M."/>
            <person name="Roberts A."/>
            <person name="Saif S."/>
            <person name="Shenoy N."/>
            <person name="Sisk P."/>
            <person name="Stolte C."/>
            <person name="Sykes S."/>
            <person name="Walk T."/>
            <person name="White J."/>
            <person name="Yandava C."/>
            <person name="Burger G."/>
            <person name="Gray M.W."/>
            <person name="Holland P.W.H."/>
            <person name="King N."/>
            <person name="Lang F.B.F."/>
            <person name="Roger A.J."/>
            <person name="Ruiz-Trillo I."/>
            <person name="Lander E."/>
            <person name="Nusbaum C."/>
        </authorList>
    </citation>
    <scope>NUCLEOTIDE SEQUENCE [LARGE SCALE GENOMIC DNA]</scope>
    <source>
        <strain evidence="7">ATCC 38327</strain>
    </source>
</reference>
<gene>
    <name evidence="6" type="ORF">AMAG_01181</name>
</gene>
<feature type="chain" id="PRO_5005547481" description="RIC1 C-terminal alpha solenoid region domain-containing protein" evidence="4">
    <location>
        <begin position="22"/>
        <end position="1202"/>
    </location>
</feature>
<dbReference type="GO" id="GO:0005829">
    <property type="term" value="C:cytosol"/>
    <property type="evidence" value="ECO:0007669"/>
    <property type="project" value="TreeGrafter"/>
</dbReference>
<evidence type="ECO:0000256" key="1">
    <source>
        <dbReference type="ARBA" id="ARBA00004370"/>
    </source>
</evidence>
<dbReference type="VEuPathDB" id="FungiDB:AMAG_01181"/>
<keyword evidence="2" id="KW-0472">Membrane</keyword>